<dbReference type="PROSITE" id="PS50885">
    <property type="entry name" value="HAMP"/>
    <property type="match status" value="1"/>
</dbReference>
<evidence type="ECO:0000256" key="11">
    <source>
        <dbReference type="SAM" id="Phobius"/>
    </source>
</evidence>
<dbReference type="Gene3D" id="6.10.340.10">
    <property type="match status" value="1"/>
</dbReference>
<dbReference type="CDD" id="cd00075">
    <property type="entry name" value="HATPase"/>
    <property type="match status" value="1"/>
</dbReference>
<keyword evidence="5" id="KW-0808">Transferase</keyword>
<evidence type="ECO:0000256" key="2">
    <source>
        <dbReference type="ARBA" id="ARBA00004370"/>
    </source>
</evidence>
<dbReference type="SMART" id="SM00388">
    <property type="entry name" value="HisKA"/>
    <property type="match status" value="1"/>
</dbReference>
<reference evidence="14 15" key="1">
    <citation type="submission" date="2015-07" db="EMBL/GenBank/DDBJ databases">
        <title>The draft genome sequence of Leadbetterella sp. JN14-9.</title>
        <authorList>
            <person name="Liu Y."/>
            <person name="Du J."/>
            <person name="Shao Z."/>
        </authorList>
    </citation>
    <scope>NUCLEOTIDE SEQUENCE [LARGE SCALE GENOMIC DNA]</scope>
    <source>
        <strain evidence="14 15">JN14-9</strain>
    </source>
</reference>
<dbReference type="InterPro" id="IPR005467">
    <property type="entry name" value="His_kinase_dom"/>
</dbReference>
<dbReference type="InterPro" id="IPR036097">
    <property type="entry name" value="HisK_dim/P_sf"/>
</dbReference>
<feature type="transmembrane region" description="Helical" evidence="11">
    <location>
        <begin position="7"/>
        <end position="29"/>
    </location>
</feature>
<dbReference type="GO" id="GO:0005886">
    <property type="term" value="C:plasma membrane"/>
    <property type="evidence" value="ECO:0007669"/>
    <property type="project" value="TreeGrafter"/>
</dbReference>
<keyword evidence="9" id="KW-0902">Two-component regulatory system</keyword>
<dbReference type="CDD" id="cd06225">
    <property type="entry name" value="HAMP"/>
    <property type="match status" value="1"/>
</dbReference>
<dbReference type="PANTHER" id="PTHR45436">
    <property type="entry name" value="SENSOR HISTIDINE KINASE YKOH"/>
    <property type="match status" value="1"/>
</dbReference>
<dbReference type="FunFam" id="3.30.565.10:FF:000006">
    <property type="entry name" value="Sensor histidine kinase WalK"/>
    <property type="match status" value="1"/>
</dbReference>
<accession>A0A0P7C503</accession>
<feature type="domain" description="HAMP" evidence="13">
    <location>
        <begin position="179"/>
        <end position="232"/>
    </location>
</feature>
<gene>
    <name evidence="14" type="ORF">AFM12_01990</name>
</gene>
<dbReference type="EMBL" id="LGTQ01000005">
    <property type="protein sequence ID" value="KPM49410.1"/>
    <property type="molecule type" value="Genomic_DNA"/>
</dbReference>
<comment type="subcellular location">
    <subcellularLocation>
        <location evidence="2">Membrane</location>
    </subcellularLocation>
</comment>
<evidence type="ECO:0000313" key="15">
    <source>
        <dbReference type="Proteomes" id="UP000050454"/>
    </source>
</evidence>
<organism evidence="14 15">
    <name type="scientific">Jiulongibacter sediminis</name>
    <dbReference type="NCBI Taxonomy" id="1605367"/>
    <lineage>
        <taxon>Bacteria</taxon>
        <taxon>Pseudomonadati</taxon>
        <taxon>Bacteroidota</taxon>
        <taxon>Cytophagia</taxon>
        <taxon>Cytophagales</taxon>
        <taxon>Leadbetterellaceae</taxon>
        <taxon>Jiulongibacter</taxon>
    </lineage>
</organism>
<keyword evidence="15" id="KW-1185">Reference proteome</keyword>
<evidence type="ECO:0000256" key="6">
    <source>
        <dbReference type="ARBA" id="ARBA00022692"/>
    </source>
</evidence>
<keyword evidence="10 11" id="KW-0472">Membrane</keyword>
<dbReference type="Proteomes" id="UP000050454">
    <property type="component" value="Unassembled WGS sequence"/>
</dbReference>
<dbReference type="GO" id="GO:0000155">
    <property type="term" value="F:phosphorelay sensor kinase activity"/>
    <property type="evidence" value="ECO:0007669"/>
    <property type="project" value="InterPro"/>
</dbReference>
<dbReference type="PROSITE" id="PS50109">
    <property type="entry name" value="HIS_KIN"/>
    <property type="match status" value="1"/>
</dbReference>
<evidence type="ECO:0000256" key="3">
    <source>
        <dbReference type="ARBA" id="ARBA00012438"/>
    </source>
</evidence>
<evidence type="ECO:0000256" key="8">
    <source>
        <dbReference type="ARBA" id="ARBA00022989"/>
    </source>
</evidence>
<dbReference type="InterPro" id="IPR036890">
    <property type="entry name" value="HATPase_C_sf"/>
</dbReference>
<dbReference type="Gene3D" id="3.30.565.10">
    <property type="entry name" value="Histidine kinase-like ATPase, C-terminal domain"/>
    <property type="match status" value="1"/>
</dbReference>
<evidence type="ECO:0000256" key="4">
    <source>
        <dbReference type="ARBA" id="ARBA00022553"/>
    </source>
</evidence>
<evidence type="ECO:0000313" key="14">
    <source>
        <dbReference type="EMBL" id="KPM49410.1"/>
    </source>
</evidence>
<evidence type="ECO:0000256" key="5">
    <source>
        <dbReference type="ARBA" id="ARBA00022679"/>
    </source>
</evidence>
<dbReference type="SUPFAM" id="SSF158472">
    <property type="entry name" value="HAMP domain-like"/>
    <property type="match status" value="1"/>
</dbReference>
<dbReference type="OrthoDB" id="594725at2"/>
<dbReference type="RefSeq" id="WP_055143601.1">
    <property type="nucleotide sequence ID" value="NZ_JXSZ01000005.1"/>
</dbReference>
<dbReference type="Pfam" id="PF02518">
    <property type="entry name" value="HATPase_c"/>
    <property type="match status" value="1"/>
</dbReference>
<evidence type="ECO:0000259" key="13">
    <source>
        <dbReference type="PROSITE" id="PS50885"/>
    </source>
</evidence>
<comment type="caution">
    <text evidence="14">The sequence shown here is derived from an EMBL/GenBank/DDBJ whole genome shotgun (WGS) entry which is preliminary data.</text>
</comment>
<evidence type="ECO:0000256" key="1">
    <source>
        <dbReference type="ARBA" id="ARBA00000085"/>
    </source>
</evidence>
<dbReference type="PRINTS" id="PR00344">
    <property type="entry name" value="BCTRLSENSOR"/>
</dbReference>
<keyword evidence="8 11" id="KW-1133">Transmembrane helix</keyword>
<feature type="transmembrane region" description="Helical" evidence="11">
    <location>
        <begin position="160"/>
        <end position="178"/>
    </location>
</feature>
<sequence>MQIRTKIAIQFTLIVALILALFSIAIYLLSANYRQKEFYNSLRDRALTTARLLIKEPQIDRQLLKVIDRNTLTTLYPAQVLVFNDSNQVAYYNYEADTVYYSPELLNRIRENRYVETAFSDKEVVGTMYQDTLSQNFVVLAQAEDVYGKQKLENIKDTMIVGYLGAVLLTILSGFFFAGSSLKPISEMNEEISRITASDLRRKLDTGNNKDELATLAVNFNKMLSRLDQSFELQKSFVSNASHELRTPLAAVKSEIQVALQKERTPEEYKNVLKSLLSDNQRLIQLTNGLLQLAKSENNKEDVLTENVRIDEILFKIQEDTMHSQPKFQVNIDYEDIPEDINWVTVFAKQTLIQTVFGNLIDNACKYSDNHRADVRIKANKDNCIVSVSDTGIGIPHDEIENVFQPFYRTKNATQYKGSGIGLSICHRIVKMLDGKISVKSEVGKGSMFIVVLPHV</sequence>
<keyword evidence="4" id="KW-0597">Phosphoprotein</keyword>
<dbReference type="InterPro" id="IPR003594">
    <property type="entry name" value="HATPase_dom"/>
</dbReference>
<dbReference type="EC" id="2.7.13.3" evidence="3"/>
<dbReference type="CDD" id="cd00082">
    <property type="entry name" value="HisKA"/>
    <property type="match status" value="1"/>
</dbReference>
<comment type="catalytic activity">
    <reaction evidence="1">
        <text>ATP + protein L-histidine = ADP + protein N-phospho-L-histidine.</text>
        <dbReference type="EC" id="2.7.13.3"/>
    </reaction>
</comment>
<evidence type="ECO:0000256" key="9">
    <source>
        <dbReference type="ARBA" id="ARBA00023012"/>
    </source>
</evidence>
<dbReference type="InterPro" id="IPR003660">
    <property type="entry name" value="HAMP_dom"/>
</dbReference>
<protein>
    <recommendedName>
        <fullName evidence="3">histidine kinase</fullName>
        <ecNumber evidence="3">2.7.13.3</ecNumber>
    </recommendedName>
</protein>
<proteinExistence type="predicted"/>
<dbReference type="Pfam" id="PF00672">
    <property type="entry name" value="HAMP"/>
    <property type="match status" value="1"/>
</dbReference>
<dbReference type="Pfam" id="PF00512">
    <property type="entry name" value="HisKA"/>
    <property type="match status" value="1"/>
</dbReference>
<dbReference type="SMART" id="SM00387">
    <property type="entry name" value="HATPase_c"/>
    <property type="match status" value="1"/>
</dbReference>
<dbReference type="SMART" id="SM00304">
    <property type="entry name" value="HAMP"/>
    <property type="match status" value="1"/>
</dbReference>
<dbReference type="FunFam" id="1.10.287.130:FF:000001">
    <property type="entry name" value="Two-component sensor histidine kinase"/>
    <property type="match status" value="1"/>
</dbReference>
<dbReference type="Gene3D" id="1.10.287.130">
    <property type="match status" value="1"/>
</dbReference>
<feature type="domain" description="Histidine kinase" evidence="12">
    <location>
        <begin position="240"/>
        <end position="456"/>
    </location>
</feature>
<name>A0A0P7C503_9BACT</name>
<dbReference type="InterPro" id="IPR003661">
    <property type="entry name" value="HisK_dim/P_dom"/>
</dbReference>
<dbReference type="InterPro" id="IPR050428">
    <property type="entry name" value="TCS_sensor_his_kinase"/>
</dbReference>
<evidence type="ECO:0000259" key="12">
    <source>
        <dbReference type="PROSITE" id="PS50109"/>
    </source>
</evidence>
<evidence type="ECO:0000256" key="10">
    <source>
        <dbReference type="ARBA" id="ARBA00023136"/>
    </source>
</evidence>
<keyword evidence="7 14" id="KW-0418">Kinase</keyword>
<dbReference type="InterPro" id="IPR004358">
    <property type="entry name" value="Sig_transdc_His_kin-like_C"/>
</dbReference>
<dbReference type="PANTHER" id="PTHR45436:SF5">
    <property type="entry name" value="SENSOR HISTIDINE KINASE TRCS"/>
    <property type="match status" value="1"/>
</dbReference>
<dbReference type="SUPFAM" id="SSF55874">
    <property type="entry name" value="ATPase domain of HSP90 chaperone/DNA topoisomerase II/histidine kinase"/>
    <property type="match status" value="1"/>
</dbReference>
<dbReference type="SUPFAM" id="SSF47384">
    <property type="entry name" value="Homodimeric domain of signal transducing histidine kinase"/>
    <property type="match status" value="1"/>
</dbReference>
<dbReference type="STRING" id="1605367.AFM12_01990"/>
<keyword evidence="6 11" id="KW-0812">Transmembrane</keyword>
<dbReference type="AlphaFoldDB" id="A0A0P7C503"/>
<evidence type="ECO:0000256" key="7">
    <source>
        <dbReference type="ARBA" id="ARBA00022777"/>
    </source>
</evidence>